<keyword evidence="2" id="KW-1185">Reference proteome</keyword>
<evidence type="ECO:0000313" key="2">
    <source>
        <dbReference type="Proteomes" id="UP000260457"/>
    </source>
</evidence>
<dbReference type="Pfam" id="PF09388">
    <property type="entry name" value="SpoOE-like"/>
    <property type="match status" value="1"/>
</dbReference>
<dbReference type="InterPro" id="IPR018540">
    <property type="entry name" value="Spo0E-like"/>
</dbReference>
<accession>A0ABM6XT46</accession>
<dbReference type="Proteomes" id="UP000260457">
    <property type="component" value="Chromosome"/>
</dbReference>
<gene>
    <name evidence="1" type="ORF">DTO10_19180</name>
</gene>
<dbReference type="Gene3D" id="4.10.280.10">
    <property type="entry name" value="Helix-loop-helix DNA-binding domain"/>
    <property type="match status" value="1"/>
</dbReference>
<dbReference type="PANTHER" id="PTHR41263">
    <property type="entry name" value="ASPARTYL-PHOSPHATE PHOSPHATASE YISI"/>
    <property type="match status" value="1"/>
</dbReference>
<dbReference type="InterPro" id="IPR053028">
    <property type="entry name" value="Spo0E-like_phosphatase"/>
</dbReference>
<dbReference type="InterPro" id="IPR036638">
    <property type="entry name" value="HLH_DNA-bd_sf"/>
</dbReference>
<protein>
    <submittedName>
        <fullName evidence="1">Aspartyl-phosphate phosphatase Spo0E family protein</fullName>
    </submittedName>
</protein>
<evidence type="ECO:0000313" key="1">
    <source>
        <dbReference type="EMBL" id="AXN41857.1"/>
    </source>
</evidence>
<dbReference type="InterPro" id="IPR037208">
    <property type="entry name" value="Spo0E-like_sf"/>
</dbReference>
<organism evidence="1 2">
    <name type="scientific">Peribacillus butanolivorans</name>
    <dbReference type="NCBI Taxonomy" id="421767"/>
    <lineage>
        <taxon>Bacteria</taxon>
        <taxon>Bacillati</taxon>
        <taxon>Bacillota</taxon>
        <taxon>Bacilli</taxon>
        <taxon>Bacillales</taxon>
        <taxon>Bacillaceae</taxon>
        <taxon>Peribacillus</taxon>
    </lineage>
</organism>
<proteinExistence type="predicted"/>
<dbReference type="PANTHER" id="PTHR41263:SF1">
    <property type="entry name" value="ASPARTYL-PHOSPHATE PHOSPHATASE YISI"/>
    <property type="match status" value="1"/>
</dbReference>
<reference evidence="1 2" key="1">
    <citation type="submission" date="2018-07" db="EMBL/GenBank/DDBJ databases">
        <title>The molecular basis for the intramolecular migration of carboxyl group in the catabolism of para-hydroxybenzoate via gentisate.</title>
        <authorList>
            <person name="Zhao H."/>
            <person name="Xu Y."/>
            <person name="Lin S."/>
            <person name="Spain J.C."/>
            <person name="Zhou N.-Y."/>
        </authorList>
    </citation>
    <scope>NUCLEOTIDE SEQUENCE [LARGE SCALE GENOMIC DNA]</scope>
    <source>
        <strain evidence="1 2">PHB-7a</strain>
    </source>
</reference>
<sequence length="59" mass="6933">MTVERIEEKRREMIKLAADYGFTSLLTVQASQELDSLLNAITNKRKSEYFLLKKVYSDF</sequence>
<dbReference type="SUPFAM" id="SSF140500">
    <property type="entry name" value="BAS1536-like"/>
    <property type="match status" value="1"/>
</dbReference>
<dbReference type="EMBL" id="CP030926">
    <property type="protein sequence ID" value="AXN41857.1"/>
    <property type="molecule type" value="Genomic_DNA"/>
</dbReference>
<name>A0ABM6XT46_9BACI</name>